<gene>
    <name evidence="1" type="ORF">RUM43_004848</name>
</gene>
<feature type="non-terminal residue" evidence="1">
    <location>
        <position position="1"/>
    </location>
</feature>
<dbReference type="Proteomes" id="UP001372834">
    <property type="component" value="Unassembled WGS sequence"/>
</dbReference>
<accession>A0AAN8XLS2</accession>
<name>A0AAN8XLS2_POLSC</name>
<reference evidence="1 2" key="1">
    <citation type="submission" date="2023-10" db="EMBL/GenBank/DDBJ databases">
        <title>Genomes of two closely related lineages of the louse Polyplax serrata with different host specificities.</title>
        <authorList>
            <person name="Martinu J."/>
            <person name="Tarabai H."/>
            <person name="Stefka J."/>
            <person name="Hypsa V."/>
        </authorList>
    </citation>
    <scope>NUCLEOTIDE SEQUENCE [LARGE SCALE GENOMIC DNA]</scope>
    <source>
        <strain evidence="1">HR10_N</strain>
    </source>
</reference>
<evidence type="ECO:0000313" key="2">
    <source>
        <dbReference type="Proteomes" id="UP001372834"/>
    </source>
</evidence>
<evidence type="ECO:0000313" key="1">
    <source>
        <dbReference type="EMBL" id="KAK6643343.1"/>
    </source>
</evidence>
<sequence>SLKYIDNPLFGFPTDIIKLNNGGCVSKEDDTLAVEAVEKFMTGPTPKNKY</sequence>
<dbReference type="EMBL" id="JAWJWE010000002">
    <property type="protein sequence ID" value="KAK6643343.1"/>
    <property type="molecule type" value="Genomic_DNA"/>
</dbReference>
<comment type="caution">
    <text evidence="1">The sequence shown here is derived from an EMBL/GenBank/DDBJ whole genome shotgun (WGS) entry which is preliminary data.</text>
</comment>
<dbReference type="AlphaFoldDB" id="A0AAN8XLS2"/>
<organism evidence="1 2">
    <name type="scientific">Polyplax serrata</name>
    <name type="common">Common mouse louse</name>
    <dbReference type="NCBI Taxonomy" id="468196"/>
    <lineage>
        <taxon>Eukaryota</taxon>
        <taxon>Metazoa</taxon>
        <taxon>Ecdysozoa</taxon>
        <taxon>Arthropoda</taxon>
        <taxon>Hexapoda</taxon>
        <taxon>Insecta</taxon>
        <taxon>Pterygota</taxon>
        <taxon>Neoptera</taxon>
        <taxon>Paraneoptera</taxon>
        <taxon>Psocodea</taxon>
        <taxon>Troctomorpha</taxon>
        <taxon>Phthiraptera</taxon>
        <taxon>Anoplura</taxon>
        <taxon>Polyplacidae</taxon>
        <taxon>Polyplax</taxon>
    </lineage>
</organism>
<protein>
    <submittedName>
        <fullName evidence="1">Uncharacterized protein</fullName>
    </submittedName>
</protein>
<proteinExistence type="predicted"/>